<proteinExistence type="predicted"/>
<dbReference type="EMBL" id="JAJSOF020000003">
    <property type="protein sequence ID" value="KAJ4449103.1"/>
    <property type="molecule type" value="Genomic_DNA"/>
</dbReference>
<gene>
    <name evidence="1" type="ORF">ANN_00498</name>
</gene>
<accession>A0ABQ8TTD3</accession>
<organism evidence="1 2">
    <name type="scientific">Periplaneta americana</name>
    <name type="common">American cockroach</name>
    <name type="synonym">Blatta americana</name>
    <dbReference type="NCBI Taxonomy" id="6978"/>
    <lineage>
        <taxon>Eukaryota</taxon>
        <taxon>Metazoa</taxon>
        <taxon>Ecdysozoa</taxon>
        <taxon>Arthropoda</taxon>
        <taxon>Hexapoda</taxon>
        <taxon>Insecta</taxon>
        <taxon>Pterygota</taxon>
        <taxon>Neoptera</taxon>
        <taxon>Polyneoptera</taxon>
        <taxon>Dictyoptera</taxon>
        <taxon>Blattodea</taxon>
        <taxon>Blattoidea</taxon>
        <taxon>Blattidae</taxon>
        <taxon>Blattinae</taxon>
        <taxon>Periplaneta</taxon>
    </lineage>
</organism>
<sequence>MTSRKSIPINEPLTAEVVLNHLRMRQQFRIPSSALNREPISLVPNEFESTLEQRIIDDGFGDVYKREYSNIRLRAGVCCFQQHHSGRVLQLTRKLSWKFQQSGNIAAKGLLSYRNTDVRDKGNSYAVSQPPPHATFSPTPTLANHNAKPHCQAEVEVQSISKRLKLLPLYELKRSRKTLLSYETWQECELFGNTYCRDMGRGLRRLLTYLLTLTSTVNMDTEHLICVVECYRTQPMITNTLRTTCRRKTQFERGYGSTQTVQTAICCYDVQVIPYTFSSTD</sequence>
<dbReference type="Proteomes" id="UP001148838">
    <property type="component" value="Unassembled WGS sequence"/>
</dbReference>
<comment type="caution">
    <text evidence="1">The sequence shown here is derived from an EMBL/GenBank/DDBJ whole genome shotgun (WGS) entry which is preliminary data.</text>
</comment>
<protein>
    <submittedName>
        <fullName evidence="1">Uncharacterized protein</fullName>
    </submittedName>
</protein>
<keyword evidence="2" id="KW-1185">Reference proteome</keyword>
<evidence type="ECO:0000313" key="2">
    <source>
        <dbReference type="Proteomes" id="UP001148838"/>
    </source>
</evidence>
<evidence type="ECO:0000313" key="1">
    <source>
        <dbReference type="EMBL" id="KAJ4449103.1"/>
    </source>
</evidence>
<name>A0ABQ8TTD3_PERAM</name>
<reference evidence="1 2" key="1">
    <citation type="journal article" date="2022" name="Allergy">
        <title>Genome assembly and annotation of Periplaneta americana reveal a comprehensive cockroach allergen profile.</title>
        <authorList>
            <person name="Wang L."/>
            <person name="Xiong Q."/>
            <person name="Saelim N."/>
            <person name="Wang L."/>
            <person name="Nong W."/>
            <person name="Wan A.T."/>
            <person name="Shi M."/>
            <person name="Liu X."/>
            <person name="Cao Q."/>
            <person name="Hui J.H.L."/>
            <person name="Sookrung N."/>
            <person name="Leung T.F."/>
            <person name="Tungtrongchitr A."/>
            <person name="Tsui S.K.W."/>
        </authorList>
    </citation>
    <scope>NUCLEOTIDE SEQUENCE [LARGE SCALE GENOMIC DNA]</scope>
    <source>
        <strain evidence="1">PWHHKU_190912</strain>
    </source>
</reference>